<keyword evidence="1" id="KW-1133">Transmembrane helix</keyword>
<keyword evidence="1" id="KW-0812">Transmembrane</keyword>
<organism evidence="2 3">
    <name type="scientific">Dactylosporangium cerinum</name>
    <dbReference type="NCBI Taxonomy" id="1434730"/>
    <lineage>
        <taxon>Bacteria</taxon>
        <taxon>Bacillati</taxon>
        <taxon>Actinomycetota</taxon>
        <taxon>Actinomycetes</taxon>
        <taxon>Micromonosporales</taxon>
        <taxon>Micromonosporaceae</taxon>
        <taxon>Dactylosporangium</taxon>
    </lineage>
</organism>
<dbReference type="Proteomes" id="UP001595912">
    <property type="component" value="Unassembled WGS sequence"/>
</dbReference>
<accession>A0ABV9W8Y7</accession>
<protein>
    <submittedName>
        <fullName evidence="2">Uncharacterized protein</fullName>
    </submittedName>
</protein>
<dbReference type="RefSeq" id="WP_380124431.1">
    <property type="nucleotide sequence ID" value="NZ_JBHSIU010000066.1"/>
</dbReference>
<dbReference type="EMBL" id="JBHSIU010000066">
    <property type="protein sequence ID" value="MFC5004484.1"/>
    <property type="molecule type" value="Genomic_DNA"/>
</dbReference>
<feature type="transmembrane region" description="Helical" evidence="1">
    <location>
        <begin position="6"/>
        <end position="26"/>
    </location>
</feature>
<comment type="caution">
    <text evidence="2">The sequence shown here is derived from an EMBL/GenBank/DDBJ whole genome shotgun (WGS) entry which is preliminary data.</text>
</comment>
<evidence type="ECO:0000313" key="2">
    <source>
        <dbReference type="EMBL" id="MFC5004484.1"/>
    </source>
</evidence>
<evidence type="ECO:0000313" key="3">
    <source>
        <dbReference type="Proteomes" id="UP001595912"/>
    </source>
</evidence>
<keyword evidence="1" id="KW-0472">Membrane</keyword>
<reference evidence="3" key="1">
    <citation type="journal article" date="2019" name="Int. J. Syst. Evol. Microbiol.">
        <title>The Global Catalogue of Microorganisms (GCM) 10K type strain sequencing project: providing services to taxonomists for standard genome sequencing and annotation.</title>
        <authorList>
            <consortium name="The Broad Institute Genomics Platform"/>
            <consortium name="The Broad Institute Genome Sequencing Center for Infectious Disease"/>
            <person name="Wu L."/>
            <person name="Ma J."/>
        </authorList>
    </citation>
    <scope>NUCLEOTIDE SEQUENCE [LARGE SCALE GENOMIC DNA]</scope>
    <source>
        <strain evidence="3">CGMCC 4.7152</strain>
    </source>
</reference>
<name>A0ABV9W8Y7_9ACTN</name>
<sequence>MVAVMLVATIIAVVYLALIAMHVLAIRGGAAANGRYRPRIARWLAGRDERRRGRAERDAVHRLAAGTLDRASYRSAMAALAAQDAVEHPIELPKTKM</sequence>
<gene>
    <name evidence="2" type="ORF">ACFPIJ_42490</name>
</gene>
<keyword evidence="3" id="KW-1185">Reference proteome</keyword>
<evidence type="ECO:0000256" key="1">
    <source>
        <dbReference type="SAM" id="Phobius"/>
    </source>
</evidence>
<proteinExistence type="predicted"/>